<evidence type="ECO:0000256" key="1">
    <source>
        <dbReference type="ARBA" id="ARBA00004442"/>
    </source>
</evidence>
<dbReference type="PROSITE" id="PS51257">
    <property type="entry name" value="PROKAR_LIPOPROTEIN"/>
    <property type="match status" value="1"/>
</dbReference>
<evidence type="ECO:0008006" key="8">
    <source>
        <dbReference type="Google" id="ProtNLM"/>
    </source>
</evidence>
<sequence>MLKHSLRLSVAVMFSFALIGCATHTQKPLAHFDAIDVGSQSGFVQKVDSFLVVLDASSSMDDTYKDGMKVDLAKEIASRMNQTISSLSLMGALRTFGQEARSTNLVYGMSDYSSAGFEKALLPVWPGGGSPLDLSINAANGDLSSAKGQIAVIIISDGVGMDSAPIAAARNMKSIYGDRVCIHTVLVGDNDTGKRILEQIAGASQCGFSENADSIYSSQGMANFAEKVFLARAPDSDGDGVVDALDKCPNTPKGDKVNSDGCPLDSDGDGVLDHLDNCPNTPKGAEVNKMGCWIIKGLLFDTSKSDIKSKFYPLLDEVVNILVQNPSLKLEIQGHTDTRGTMEYNEKLSDNRAAAVMSHLVSKGIAKGRLTSKGLGFIEPVASNTTPEGMAQNRRVELKPIH</sequence>
<dbReference type="Pfam" id="PF02412">
    <property type="entry name" value="TSP_3"/>
    <property type="match status" value="2"/>
</dbReference>
<dbReference type="Gene3D" id="3.40.50.410">
    <property type="entry name" value="von Willebrand factor, type A domain"/>
    <property type="match status" value="1"/>
</dbReference>
<keyword evidence="3" id="KW-0472">Membrane</keyword>
<dbReference type="InterPro" id="IPR050330">
    <property type="entry name" value="Bact_OuterMem_StrucFunc"/>
</dbReference>
<evidence type="ECO:0000259" key="5">
    <source>
        <dbReference type="PROSITE" id="PS50234"/>
    </source>
</evidence>
<dbReference type="AlphaFoldDB" id="A0A3B1BG73"/>
<dbReference type="GO" id="GO:0007155">
    <property type="term" value="P:cell adhesion"/>
    <property type="evidence" value="ECO:0007669"/>
    <property type="project" value="InterPro"/>
</dbReference>
<evidence type="ECO:0000256" key="2">
    <source>
        <dbReference type="ARBA" id="ARBA00022729"/>
    </source>
</evidence>
<evidence type="ECO:0000256" key="3">
    <source>
        <dbReference type="ARBA" id="ARBA00023136"/>
    </source>
</evidence>
<dbReference type="PROSITE" id="PS50234">
    <property type="entry name" value="VWFA"/>
    <property type="match status" value="1"/>
</dbReference>
<dbReference type="InterPro" id="IPR036465">
    <property type="entry name" value="vWFA_dom_sf"/>
</dbReference>
<dbReference type="SUPFAM" id="SSF53300">
    <property type="entry name" value="vWA-like"/>
    <property type="match status" value="1"/>
</dbReference>
<proteinExistence type="predicted"/>
<organism evidence="7">
    <name type="scientific">hydrothermal vent metagenome</name>
    <dbReference type="NCBI Taxonomy" id="652676"/>
    <lineage>
        <taxon>unclassified sequences</taxon>
        <taxon>metagenomes</taxon>
        <taxon>ecological metagenomes</taxon>
    </lineage>
</organism>
<dbReference type="SUPFAM" id="SSF103088">
    <property type="entry name" value="OmpA-like"/>
    <property type="match status" value="1"/>
</dbReference>
<dbReference type="EMBL" id="UOFX01000052">
    <property type="protein sequence ID" value="VAX09440.1"/>
    <property type="molecule type" value="Genomic_DNA"/>
</dbReference>
<gene>
    <name evidence="7" type="ORF">MNBD_GAMMA26-135</name>
</gene>
<dbReference type="InterPro" id="IPR003367">
    <property type="entry name" value="Thrombospondin_3-like_rpt"/>
</dbReference>
<name>A0A3B1BG73_9ZZZZ</name>
<keyword evidence="4" id="KW-0998">Cell outer membrane</keyword>
<dbReference type="InterPro" id="IPR002035">
    <property type="entry name" value="VWF_A"/>
</dbReference>
<evidence type="ECO:0000256" key="4">
    <source>
        <dbReference type="ARBA" id="ARBA00023237"/>
    </source>
</evidence>
<feature type="domain" description="OmpA-like" evidence="6">
    <location>
        <begin position="287"/>
        <end position="402"/>
    </location>
</feature>
<feature type="domain" description="VWFA" evidence="5">
    <location>
        <begin position="49"/>
        <end position="233"/>
    </location>
</feature>
<reference evidence="7" key="1">
    <citation type="submission" date="2018-06" db="EMBL/GenBank/DDBJ databases">
        <authorList>
            <person name="Zhirakovskaya E."/>
        </authorList>
    </citation>
    <scope>NUCLEOTIDE SEQUENCE</scope>
</reference>
<comment type="subcellular location">
    <subcellularLocation>
        <location evidence="1">Cell outer membrane</location>
    </subcellularLocation>
</comment>
<dbReference type="GO" id="GO:0009279">
    <property type="term" value="C:cell outer membrane"/>
    <property type="evidence" value="ECO:0007669"/>
    <property type="project" value="UniProtKB-SubCell"/>
</dbReference>
<dbReference type="InterPro" id="IPR006665">
    <property type="entry name" value="OmpA-like"/>
</dbReference>
<evidence type="ECO:0000259" key="6">
    <source>
        <dbReference type="PROSITE" id="PS51123"/>
    </source>
</evidence>
<accession>A0A3B1BG73</accession>
<evidence type="ECO:0000313" key="7">
    <source>
        <dbReference type="EMBL" id="VAX09440.1"/>
    </source>
</evidence>
<dbReference type="CDD" id="cd07185">
    <property type="entry name" value="OmpA_C-like"/>
    <property type="match status" value="1"/>
</dbReference>
<dbReference type="PRINTS" id="PR01021">
    <property type="entry name" value="OMPADOMAIN"/>
</dbReference>
<dbReference type="InterPro" id="IPR028974">
    <property type="entry name" value="TSP_type-3_rpt"/>
</dbReference>
<dbReference type="Gene3D" id="3.30.1330.60">
    <property type="entry name" value="OmpA-like domain"/>
    <property type="match status" value="1"/>
</dbReference>
<dbReference type="GO" id="GO:0005509">
    <property type="term" value="F:calcium ion binding"/>
    <property type="evidence" value="ECO:0007669"/>
    <property type="project" value="InterPro"/>
</dbReference>
<dbReference type="PROSITE" id="PS51123">
    <property type="entry name" value="OMPA_2"/>
    <property type="match status" value="1"/>
</dbReference>
<dbReference type="CDD" id="cd00198">
    <property type="entry name" value="vWFA"/>
    <property type="match status" value="1"/>
</dbReference>
<dbReference type="InterPro" id="IPR036737">
    <property type="entry name" value="OmpA-like_sf"/>
</dbReference>
<dbReference type="InterPro" id="IPR006664">
    <property type="entry name" value="OMP_bac"/>
</dbReference>
<dbReference type="PANTHER" id="PTHR30329">
    <property type="entry name" value="STATOR ELEMENT OF FLAGELLAR MOTOR COMPLEX"/>
    <property type="match status" value="1"/>
</dbReference>
<dbReference type="PANTHER" id="PTHR30329:SF21">
    <property type="entry name" value="LIPOPROTEIN YIAD-RELATED"/>
    <property type="match status" value="1"/>
</dbReference>
<dbReference type="Pfam" id="PF00691">
    <property type="entry name" value="OmpA"/>
    <property type="match status" value="1"/>
</dbReference>
<keyword evidence="2" id="KW-0732">Signal</keyword>
<dbReference type="SUPFAM" id="SSF103647">
    <property type="entry name" value="TSP type-3 repeat"/>
    <property type="match status" value="1"/>
</dbReference>
<protein>
    <recommendedName>
        <fullName evidence="8">Cell envelope biogenesis protein OmpA</fullName>
    </recommendedName>
</protein>